<feature type="compositionally biased region" description="Low complexity" evidence="1">
    <location>
        <begin position="48"/>
        <end position="60"/>
    </location>
</feature>
<feature type="region of interest" description="Disordered" evidence="1">
    <location>
        <begin position="29"/>
        <end position="86"/>
    </location>
</feature>
<accession>A0A7W8ALU6</accession>
<protein>
    <submittedName>
        <fullName evidence="3">Nucleoid-associated protein YgaU</fullName>
    </submittedName>
</protein>
<dbReference type="PROSITE" id="PS51782">
    <property type="entry name" value="LYSM"/>
    <property type="match status" value="1"/>
</dbReference>
<feature type="compositionally biased region" description="Polar residues" evidence="1">
    <location>
        <begin position="354"/>
        <end position="365"/>
    </location>
</feature>
<dbReference type="InterPro" id="IPR036779">
    <property type="entry name" value="LysM_dom_sf"/>
</dbReference>
<organism evidence="3 4">
    <name type="scientific">Pseudochrobactrum saccharolyticum</name>
    <dbReference type="NCBI Taxonomy" id="354352"/>
    <lineage>
        <taxon>Bacteria</taxon>
        <taxon>Pseudomonadati</taxon>
        <taxon>Pseudomonadota</taxon>
        <taxon>Alphaproteobacteria</taxon>
        <taxon>Hyphomicrobiales</taxon>
        <taxon>Brucellaceae</taxon>
        <taxon>Pseudochrobactrum</taxon>
    </lineage>
</organism>
<comment type="caution">
    <text evidence="3">The sequence shown here is derived from an EMBL/GenBank/DDBJ whole genome shotgun (WGS) entry which is preliminary data.</text>
</comment>
<evidence type="ECO:0000313" key="4">
    <source>
        <dbReference type="Proteomes" id="UP000531231"/>
    </source>
</evidence>
<dbReference type="Pfam" id="PF17936">
    <property type="entry name" value="Big_6"/>
    <property type="match status" value="1"/>
</dbReference>
<evidence type="ECO:0000313" key="3">
    <source>
        <dbReference type="EMBL" id="MBB5092660.1"/>
    </source>
</evidence>
<dbReference type="Gene3D" id="3.10.350.10">
    <property type="entry name" value="LysM domain"/>
    <property type="match status" value="1"/>
</dbReference>
<dbReference type="Proteomes" id="UP000531231">
    <property type="component" value="Unassembled WGS sequence"/>
</dbReference>
<dbReference type="InterPro" id="IPR052196">
    <property type="entry name" value="Bact_Kbp"/>
</dbReference>
<dbReference type="Pfam" id="PF01476">
    <property type="entry name" value="LysM"/>
    <property type="match status" value="1"/>
</dbReference>
<evidence type="ECO:0000256" key="1">
    <source>
        <dbReference type="SAM" id="MobiDB-lite"/>
    </source>
</evidence>
<dbReference type="SMART" id="SM00257">
    <property type="entry name" value="LysM"/>
    <property type="match status" value="1"/>
</dbReference>
<feature type="region of interest" description="Disordered" evidence="1">
    <location>
        <begin position="195"/>
        <end position="218"/>
    </location>
</feature>
<feature type="compositionally biased region" description="Polar residues" evidence="1">
    <location>
        <begin position="29"/>
        <end position="45"/>
    </location>
</feature>
<feature type="domain" description="LysM" evidence="2">
    <location>
        <begin position="372"/>
        <end position="421"/>
    </location>
</feature>
<dbReference type="InterPro" id="IPR018392">
    <property type="entry name" value="LysM"/>
</dbReference>
<dbReference type="InterPro" id="IPR041498">
    <property type="entry name" value="Big_6"/>
</dbReference>
<feature type="region of interest" description="Disordered" evidence="1">
    <location>
        <begin position="346"/>
        <end position="368"/>
    </location>
</feature>
<dbReference type="CDD" id="cd00118">
    <property type="entry name" value="LysM"/>
    <property type="match status" value="1"/>
</dbReference>
<name>A0A7W8ALU6_9HYPH</name>
<dbReference type="AlphaFoldDB" id="A0A7W8ALU6"/>
<keyword evidence="4" id="KW-1185">Reference proteome</keyword>
<dbReference type="RefSeq" id="WP_151158049.1">
    <property type="nucleotide sequence ID" value="NZ_JACHIL010000007.1"/>
</dbReference>
<sequence length="436" mass="45178">MQNSRYALAGFAAVVIAGGLLAYFSMAPQKTDQPPQAPASKTATDNKPAATTQPETPAQTDKPVAGNTAATADTKPTEPEKTVPEQSVTVPVFDVLRLEGNGSLVIAGKAAPNSVVDVISKTRVLGSAKAGENGDFAIILDEALKSGDYQLVLRATAEDNSVATSQQTAILSVPATPDGQVLALVEEPGQASRMITTPQASSGNAAQTTENKDAPAAAHGNDAAVTLLPSQAVQGGLAEGNSQDAVSIAVEAVEIEGRSVFVAGHARGGQTVNVSANETLLGTAVITPEGRYLVQTQQPLAVGDYIIRADLMDKGGKILATARVPFRREAGENIAAVAPAIAAQSAPDAGQAAQESQPAGETQAQPLEKAEGSVIIRKGDNLWTISKRTYGSGTRYTTIYLANTDQIKNPDLIWPGQVFVMPKTPLSEQDVKQKLP</sequence>
<proteinExistence type="predicted"/>
<dbReference type="PANTHER" id="PTHR34700:SF4">
    <property type="entry name" value="PHAGE-LIKE ELEMENT PBSX PROTEIN XKDP"/>
    <property type="match status" value="1"/>
</dbReference>
<dbReference type="EMBL" id="JACHIL010000007">
    <property type="protein sequence ID" value="MBB5092660.1"/>
    <property type="molecule type" value="Genomic_DNA"/>
</dbReference>
<dbReference type="PANTHER" id="PTHR34700">
    <property type="entry name" value="POTASSIUM BINDING PROTEIN KBP"/>
    <property type="match status" value="1"/>
</dbReference>
<reference evidence="3 4" key="1">
    <citation type="submission" date="2020-08" db="EMBL/GenBank/DDBJ databases">
        <title>Genomic Encyclopedia of Type Strains, Phase IV (KMG-IV): sequencing the most valuable type-strain genomes for metagenomic binning, comparative biology and taxonomic classification.</title>
        <authorList>
            <person name="Goeker M."/>
        </authorList>
    </citation>
    <scope>NUCLEOTIDE SEQUENCE [LARGE SCALE GENOMIC DNA]</scope>
    <source>
        <strain evidence="3 4">DSM 25620</strain>
    </source>
</reference>
<gene>
    <name evidence="3" type="ORF">HNQ68_003223</name>
</gene>
<evidence type="ECO:0000259" key="2">
    <source>
        <dbReference type="PROSITE" id="PS51782"/>
    </source>
</evidence>
<feature type="compositionally biased region" description="Polar residues" evidence="1">
    <location>
        <begin position="195"/>
        <end position="209"/>
    </location>
</feature>